<proteinExistence type="predicted"/>
<keyword evidence="2" id="KW-1185">Reference proteome</keyword>
<dbReference type="Proteomes" id="UP000242180">
    <property type="component" value="Unassembled WGS sequence"/>
</dbReference>
<protein>
    <submittedName>
        <fullName evidence="1">Uncharacterized protein</fullName>
    </submittedName>
</protein>
<dbReference type="Pfam" id="PF12855">
    <property type="entry name" value="Ecl1"/>
    <property type="match status" value="1"/>
</dbReference>
<gene>
    <name evidence="1" type="ORF">BCR43DRAFT_495050</name>
</gene>
<sequence>MDLSWCIICDRHSIEDNLYCSDACRLKDQPNQHTLLGIASSLTYLGTSSSFLCPSSHACLPLTAEFADPPSLRTRHLKALAFI</sequence>
<dbReference type="InterPro" id="IPR024368">
    <property type="entry name" value="Ecl1/2/3"/>
</dbReference>
<name>A0A1X2HAC5_SYNRA</name>
<comment type="caution">
    <text evidence="1">The sequence shown here is derived from an EMBL/GenBank/DDBJ whole genome shotgun (WGS) entry which is preliminary data.</text>
</comment>
<accession>A0A1X2HAC5</accession>
<dbReference type="AlphaFoldDB" id="A0A1X2HAC5"/>
<evidence type="ECO:0000313" key="1">
    <source>
        <dbReference type="EMBL" id="ORY95040.1"/>
    </source>
</evidence>
<organism evidence="1 2">
    <name type="scientific">Syncephalastrum racemosum</name>
    <name type="common">Filamentous fungus</name>
    <dbReference type="NCBI Taxonomy" id="13706"/>
    <lineage>
        <taxon>Eukaryota</taxon>
        <taxon>Fungi</taxon>
        <taxon>Fungi incertae sedis</taxon>
        <taxon>Mucoromycota</taxon>
        <taxon>Mucoromycotina</taxon>
        <taxon>Mucoromycetes</taxon>
        <taxon>Mucorales</taxon>
        <taxon>Syncephalastraceae</taxon>
        <taxon>Syncephalastrum</taxon>
    </lineage>
</organism>
<dbReference type="EMBL" id="MCGN01000007">
    <property type="protein sequence ID" value="ORY95040.1"/>
    <property type="molecule type" value="Genomic_DNA"/>
</dbReference>
<evidence type="ECO:0000313" key="2">
    <source>
        <dbReference type="Proteomes" id="UP000242180"/>
    </source>
</evidence>
<dbReference type="OrthoDB" id="2273729at2759"/>
<dbReference type="InParanoid" id="A0A1X2HAC5"/>
<reference evidence="1 2" key="1">
    <citation type="submission" date="2016-07" db="EMBL/GenBank/DDBJ databases">
        <title>Pervasive Adenine N6-methylation of Active Genes in Fungi.</title>
        <authorList>
            <consortium name="DOE Joint Genome Institute"/>
            <person name="Mondo S.J."/>
            <person name="Dannebaum R.O."/>
            <person name="Kuo R.C."/>
            <person name="Labutti K."/>
            <person name="Haridas S."/>
            <person name="Kuo A."/>
            <person name="Salamov A."/>
            <person name="Ahrendt S.R."/>
            <person name="Lipzen A."/>
            <person name="Sullivan W."/>
            <person name="Andreopoulos W.B."/>
            <person name="Clum A."/>
            <person name="Lindquist E."/>
            <person name="Daum C."/>
            <person name="Ramamoorthy G.K."/>
            <person name="Gryganskyi A."/>
            <person name="Culley D."/>
            <person name="Magnuson J.K."/>
            <person name="James T.Y."/>
            <person name="O'Malley M.A."/>
            <person name="Stajich J.E."/>
            <person name="Spatafora J.W."/>
            <person name="Visel A."/>
            <person name="Grigoriev I.V."/>
        </authorList>
    </citation>
    <scope>NUCLEOTIDE SEQUENCE [LARGE SCALE GENOMIC DNA]</scope>
    <source>
        <strain evidence="1 2">NRRL 2496</strain>
    </source>
</reference>